<feature type="domain" description="BZIP" evidence="8">
    <location>
        <begin position="370"/>
        <end position="421"/>
    </location>
</feature>
<accession>A0A3B6KMJ8</accession>
<reference evidence="9" key="1">
    <citation type="submission" date="2018-08" db="EMBL/GenBank/DDBJ databases">
        <authorList>
            <person name="Rossello M."/>
        </authorList>
    </citation>
    <scope>NUCLEOTIDE SEQUENCE [LARGE SCALE GENOMIC DNA]</scope>
    <source>
        <strain evidence="9">cv. Chinese Spring</strain>
    </source>
</reference>
<dbReference type="PANTHER" id="PTHR13690">
    <property type="entry name" value="TRANSCRIPTION FACTOR POSF21-RELATED"/>
    <property type="match status" value="1"/>
</dbReference>
<dbReference type="EnsemblPlants" id="TraesCS5A02G308400.1">
    <property type="protein sequence ID" value="TraesCS5A02G308400.1"/>
    <property type="gene ID" value="TraesCS5A02G308400"/>
</dbReference>
<protein>
    <recommendedName>
        <fullName evidence="8">BZIP domain-containing protein</fullName>
    </recommendedName>
</protein>
<dbReference type="OrthoDB" id="673196at2759"/>
<feature type="compositionally biased region" description="Pro residues" evidence="7">
    <location>
        <begin position="96"/>
        <end position="106"/>
    </location>
</feature>
<name>A0A3B6KMJ8_WHEAT</name>
<evidence type="ECO:0000256" key="5">
    <source>
        <dbReference type="ARBA" id="ARBA00023242"/>
    </source>
</evidence>
<feature type="compositionally biased region" description="Pro residues" evidence="7">
    <location>
        <begin position="308"/>
        <end position="317"/>
    </location>
</feature>
<organism evidence="9">
    <name type="scientific">Triticum aestivum</name>
    <name type="common">Wheat</name>
    <dbReference type="NCBI Taxonomy" id="4565"/>
    <lineage>
        <taxon>Eukaryota</taxon>
        <taxon>Viridiplantae</taxon>
        <taxon>Streptophyta</taxon>
        <taxon>Embryophyta</taxon>
        <taxon>Tracheophyta</taxon>
        <taxon>Spermatophyta</taxon>
        <taxon>Magnoliopsida</taxon>
        <taxon>Liliopsida</taxon>
        <taxon>Poales</taxon>
        <taxon>Poaceae</taxon>
        <taxon>BOP clade</taxon>
        <taxon>Pooideae</taxon>
        <taxon>Triticodae</taxon>
        <taxon>Triticeae</taxon>
        <taxon>Triticinae</taxon>
        <taxon>Triticum</taxon>
    </lineage>
</organism>
<dbReference type="PANTHER" id="PTHR13690:SF134">
    <property type="entry name" value="BZIP DOMAIN-CONTAINING PROTEIN"/>
    <property type="match status" value="1"/>
</dbReference>
<dbReference type="Gramene" id="TraesCLE_scaffold_006002_01G000100.1">
    <property type="protein sequence ID" value="TraesCLE_scaffold_006002_01G000100.1"/>
    <property type="gene ID" value="TraesCLE_scaffold_006002_01G000100"/>
</dbReference>
<evidence type="ECO:0000256" key="2">
    <source>
        <dbReference type="ARBA" id="ARBA00023015"/>
    </source>
</evidence>
<dbReference type="GO" id="GO:0003677">
    <property type="term" value="F:DNA binding"/>
    <property type="evidence" value="ECO:0007669"/>
    <property type="project" value="UniProtKB-KW"/>
</dbReference>
<dbReference type="PaxDb" id="4565-Traes_5AL_F013240B3.1"/>
<dbReference type="Pfam" id="PF00170">
    <property type="entry name" value="bZIP_1"/>
    <property type="match status" value="1"/>
</dbReference>
<feature type="compositionally biased region" description="Polar residues" evidence="7">
    <location>
        <begin position="183"/>
        <end position="199"/>
    </location>
</feature>
<dbReference type="Gramene" id="TraesCAD_scaffold_013302_01G000400.1">
    <property type="protein sequence ID" value="TraesCAD_scaffold_013302_01G000400.1"/>
    <property type="gene ID" value="TraesCAD_scaffold_013302_01G000400"/>
</dbReference>
<evidence type="ECO:0000256" key="6">
    <source>
        <dbReference type="SAM" id="Coils"/>
    </source>
</evidence>
<evidence type="ECO:0000313" key="9">
    <source>
        <dbReference type="EnsemblPlants" id="TraesCS5A02G308400.1"/>
    </source>
</evidence>
<keyword evidence="4" id="KW-0804">Transcription</keyword>
<dbReference type="Proteomes" id="UP000019116">
    <property type="component" value="Chromosome 5A"/>
</dbReference>
<feature type="region of interest" description="Disordered" evidence="7">
    <location>
        <begin position="1"/>
        <end position="65"/>
    </location>
</feature>
<evidence type="ECO:0000256" key="1">
    <source>
        <dbReference type="ARBA" id="ARBA00004123"/>
    </source>
</evidence>
<dbReference type="CDD" id="cd14703">
    <property type="entry name" value="bZIP_plant_RF2"/>
    <property type="match status" value="1"/>
</dbReference>
<feature type="compositionally biased region" description="Low complexity" evidence="7">
    <location>
        <begin position="294"/>
        <end position="307"/>
    </location>
</feature>
<evidence type="ECO:0000256" key="7">
    <source>
        <dbReference type="SAM" id="MobiDB-lite"/>
    </source>
</evidence>
<proteinExistence type="predicted"/>
<evidence type="ECO:0000256" key="3">
    <source>
        <dbReference type="ARBA" id="ARBA00023125"/>
    </source>
</evidence>
<keyword evidence="10" id="KW-1185">Reference proteome</keyword>
<feature type="region of interest" description="Disordered" evidence="7">
    <location>
        <begin position="139"/>
        <end position="207"/>
    </location>
</feature>
<dbReference type="AlphaFoldDB" id="A0A3B6KMJ8"/>
<dbReference type="Gene3D" id="1.20.5.170">
    <property type="match status" value="1"/>
</dbReference>
<dbReference type="Gramene" id="TraesROB_scaffold_007791_01G000400.1">
    <property type="protein sequence ID" value="TraesROB_scaffold_007791_01G000400.1"/>
    <property type="gene ID" value="TraesROB_scaffold_007791_01G000400"/>
</dbReference>
<evidence type="ECO:0000259" key="8">
    <source>
        <dbReference type="PROSITE" id="PS50217"/>
    </source>
</evidence>
<dbReference type="InterPro" id="IPR004827">
    <property type="entry name" value="bZIP"/>
</dbReference>
<gene>
    <name evidence="9" type="primary">LOC123107461</name>
</gene>
<keyword evidence="5" id="KW-0539">Nucleus</keyword>
<feature type="coiled-coil region" evidence="6">
    <location>
        <begin position="430"/>
        <end position="457"/>
    </location>
</feature>
<dbReference type="GO" id="GO:0003700">
    <property type="term" value="F:DNA-binding transcription factor activity"/>
    <property type="evidence" value="ECO:0000318"/>
    <property type="project" value="GO_Central"/>
</dbReference>
<evidence type="ECO:0000256" key="4">
    <source>
        <dbReference type="ARBA" id="ARBA00023163"/>
    </source>
</evidence>
<keyword evidence="6" id="KW-0175">Coiled coil</keyword>
<dbReference type="PROSITE" id="PS50217">
    <property type="entry name" value="BZIP"/>
    <property type="match status" value="1"/>
</dbReference>
<dbReference type="SMART" id="SM00338">
    <property type="entry name" value="BRLZ"/>
    <property type="match status" value="1"/>
</dbReference>
<evidence type="ECO:0000313" key="10">
    <source>
        <dbReference type="Proteomes" id="UP000019116"/>
    </source>
</evidence>
<keyword evidence="2" id="KW-0805">Transcription regulation</keyword>
<dbReference type="STRING" id="4565.A0A3B6KMJ8"/>
<comment type="subcellular location">
    <subcellularLocation>
        <location evidence="1">Nucleus</location>
    </subcellularLocation>
</comment>
<dbReference type="InterPro" id="IPR046347">
    <property type="entry name" value="bZIP_sf"/>
</dbReference>
<dbReference type="Gramene" id="TraesCS5A03G0751600.1">
    <property type="protein sequence ID" value="TraesCS5A03G0751600.1.CDS"/>
    <property type="gene ID" value="TraesCS5A03G0751600"/>
</dbReference>
<keyword evidence="3" id="KW-0238">DNA-binding</keyword>
<dbReference type="Gramene" id="TraesWEE_scaffold_006291_01G000100.1">
    <property type="protein sequence ID" value="TraesWEE_scaffold_006291_01G000100.1"/>
    <property type="gene ID" value="TraesWEE_scaffold_006291_01G000100"/>
</dbReference>
<dbReference type="Gramene" id="TraesCS5A02G308400.1">
    <property type="protein sequence ID" value="TraesCS5A02G308400.1"/>
    <property type="gene ID" value="TraesCS5A02G308400"/>
</dbReference>
<feature type="region of interest" description="Disordered" evidence="7">
    <location>
        <begin position="90"/>
        <end position="120"/>
    </location>
</feature>
<dbReference type="OMA" id="YSHIMAS"/>
<feature type="compositionally biased region" description="Pro residues" evidence="7">
    <location>
        <begin position="14"/>
        <end position="31"/>
    </location>
</feature>
<feature type="region of interest" description="Disordered" evidence="7">
    <location>
        <begin position="223"/>
        <end position="327"/>
    </location>
</feature>
<dbReference type="GO" id="GO:0005634">
    <property type="term" value="C:nucleus"/>
    <property type="evidence" value="ECO:0000318"/>
    <property type="project" value="GO_Central"/>
</dbReference>
<reference evidence="9" key="2">
    <citation type="submission" date="2018-10" db="UniProtKB">
        <authorList>
            <consortium name="EnsemblPlants"/>
        </authorList>
    </citation>
    <scope>IDENTIFICATION</scope>
</reference>
<dbReference type="SUPFAM" id="SSF57959">
    <property type="entry name" value="Leucine zipper domain"/>
    <property type="match status" value="1"/>
</dbReference>
<dbReference type="InterPro" id="IPR044759">
    <property type="entry name" value="bZIP_RF2"/>
</dbReference>
<sequence>MDDNSAHRRHLLPLPGPHGRPRAPPPRPPAAGPTWTPTTRQSMRVRPLIPSPPTSHPAAADLSSSIHRLQPSLRLPPAHPASVAARFVPGFGYYRVPPPPPPPLPPAASGGAGSHHSRSLSQPQFFSMDFLFRPPYPDPSAPSAIALSPPPPSGSDRGASGLPPPSGSERGASRLPPLRAGHQRSQSDVLLAFSSQQNLPMPPPAPVNAEALVAANNSTLDGILGAYNKSTNGLGAVGSSGPVGQEQRDQLDSQAPAWSPGDSSENEAESADGSLPRHCRSLSADSLVGKFKFGPSGLEPSNSNSNSNPPPPSPGPGPGAAARLARSGSGSIGGAAALFAKEFANSKEFSEAEKKVIMDSEHLAQIVLTDPKRVRRILNNRLSAAKSKERKAKYIVELEGKVQVLQGETMNLSAQVKMVKKGQARLSIHNHEMRIRLQALEEQAQLKKALNEALHAEVERLNLVVAEASNPHMPNSSEQRMSSQMIQLHQLQILRQPSQLQQGQQRQRNF</sequence>
<dbReference type="SMR" id="A0A3B6KMJ8"/>